<keyword evidence="9" id="KW-1185">Reference proteome</keyword>
<evidence type="ECO:0000256" key="4">
    <source>
        <dbReference type="ARBA" id="ARBA00023136"/>
    </source>
</evidence>
<evidence type="ECO:0000256" key="3">
    <source>
        <dbReference type="ARBA" id="ARBA00022989"/>
    </source>
</evidence>
<dbReference type="PROSITE" id="PS50850">
    <property type="entry name" value="MFS"/>
    <property type="match status" value="1"/>
</dbReference>
<evidence type="ECO:0000256" key="6">
    <source>
        <dbReference type="SAM" id="Phobius"/>
    </source>
</evidence>
<dbReference type="InterPro" id="IPR020846">
    <property type="entry name" value="MFS_dom"/>
</dbReference>
<dbReference type="InterPro" id="IPR036259">
    <property type="entry name" value="MFS_trans_sf"/>
</dbReference>
<feature type="compositionally biased region" description="Basic and acidic residues" evidence="5">
    <location>
        <begin position="20"/>
        <end position="39"/>
    </location>
</feature>
<organism evidence="8 9">
    <name type="scientific">Plectosphaerella cucumerina</name>
    <dbReference type="NCBI Taxonomy" id="40658"/>
    <lineage>
        <taxon>Eukaryota</taxon>
        <taxon>Fungi</taxon>
        <taxon>Dikarya</taxon>
        <taxon>Ascomycota</taxon>
        <taxon>Pezizomycotina</taxon>
        <taxon>Sordariomycetes</taxon>
        <taxon>Hypocreomycetidae</taxon>
        <taxon>Glomerellales</taxon>
        <taxon>Plectosphaerellaceae</taxon>
        <taxon>Plectosphaerella</taxon>
    </lineage>
</organism>
<evidence type="ECO:0000313" key="9">
    <source>
        <dbReference type="Proteomes" id="UP000813385"/>
    </source>
</evidence>
<comment type="caution">
    <text evidence="8">The sequence shown here is derived from an EMBL/GenBank/DDBJ whole genome shotgun (WGS) entry which is preliminary data.</text>
</comment>
<feature type="transmembrane region" description="Helical" evidence="6">
    <location>
        <begin position="229"/>
        <end position="251"/>
    </location>
</feature>
<keyword evidence="4 6" id="KW-0472">Membrane</keyword>
<dbReference type="Pfam" id="PF07690">
    <property type="entry name" value="MFS_1"/>
    <property type="match status" value="1"/>
</dbReference>
<feature type="domain" description="Major facilitator superfamily (MFS) profile" evidence="7">
    <location>
        <begin position="78"/>
        <end position="584"/>
    </location>
</feature>
<evidence type="ECO:0000256" key="5">
    <source>
        <dbReference type="SAM" id="MobiDB-lite"/>
    </source>
</evidence>
<dbReference type="SUPFAM" id="SSF103473">
    <property type="entry name" value="MFS general substrate transporter"/>
    <property type="match status" value="2"/>
</dbReference>
<feature type="transmembrane region" description="Helical" evidence="6">
    <location>
        <begin position="452"/>
        <end position="474"/>
    </location>
</feature>
<protein>
    <submittedName>
        <fullName evidence="8">Major facilitator superfamily transporter</fullName>
    </submittedName>
</protein>
<feature type="transmembrane region" description="Helical" evidence="6">
    <location>
        <begin position="144"/>
        <end position="162"/>
    </location>
</feature>
<feature type="transmembrane region" description="Helical" evidence="6">
    <location>
        <begin position="115"/>
        <end position="132"/>
    </location>
</feature>
<evidence type="ECO:0000256" key="1">
    <source>
        <dbReference type="ARBA" id="ARBA00004141"/>
    </source>
</evidence>
<feature type="transmembrane region" description="Helical" evidence="6">
    <location>
        <begin position="75"/>
        <end position="95"/>
    </location>
</feature>
<feature type="transmembrane region" description="Helical" evidence="6">
    <location>
        <begin position="314"/>
        <end position="333"/>
    </location>
</feature>
<dbReference type="Gene3D" id="1.20.1250.20">
    <property type="entry name" value="MFS general substrate transporter like domains"/>
    <property type="match status" value="1"/>
</dbReference>
<feature type="transmembrane region" description="Helical" evidence="6">
    <location>
        <begin position="285"/>
        <end position="302"/>
    </location>
</feature>
<feature type="transmembrane region" description="Helical" evidence="6">
    <location>
        <begin position="424"/>
        <end position="446"/>
    </location>
</feature>
<sequence>MSRRPSEGSTAPGQIQLTVLDRDNRGESRHEANEADKSALDLGASSETQHDAAPNPNPDAAPIASERVYITGWRLYVLMLGLLLAMFLSALETTVVSTSLVSITNALDGFDRRNWVVTSYLLTYTGFLVIYAKFSDVLGRKVTVLTAMATFTIASIACGFASTMDQLITLRAFQGLGASGIYAMVSVINPELVPTKHWGTVIAVVSLTFVLSSSLGPIIGGLISENTTWRWVFLLNAPAGALASLVVYLLLPANFPNHGTDDSATRTRPRFSWQSLKQSLKRADLIGAALLIAASILVVAGFEEAGPRHPWDSPVVLSTLIVGLLLFVAFILFERRIDRPKYPQEPVFPLRLLKSRAFVGLIIIGFCSGPPFWAALINIPQRFQAVNGFSPLQAGTYLLPMVLSAPVATAVTGQLATRFSVPPFYLMLGGTSLLTIGTGMLSSIAVDDIDRILGYEALLGCGLGATACVLLLYIPFVIERKDMAVTVGVFTQVRVLGGTIGLAISAAVMNGQISTALRRHLPEEDAALVLSALGDANDLPEQTRQLARQIFSDAFSVQFKVMLSFCGVVLLAVGLLWEWPLRNARDVEQF</sequence>
<gene>
    <name evidence="8" type="ORF">B0T11DRAFT_115732</name>
</gene>
<proteinExistence type="predicted"/>
<feature type="transmembrane region" description="Helical" evidence="6">
    <location>
        <begin position="397"/>
        <end position="417"/>
    </location>
</feature>
<dbReference type="AlphaFoldDB" id="A0A8K0T4S5"/>
<feature type="compositionally biased region" description="Polar residues" evidence="5">
    <location>
        <begin position="7"/>
        <end position="17"/>
    </location>
</feature>
<name>A0A8K0T4S5_9PEZI</name>
<evidence type="ECO:0000256" key="2">
    <source>
        <dbReference type="ARBA" id="ARBA00022692"/>
    </source>
</evidence>
<dbReference type="Gene3D" id="1.20.1720.10">
    <property type="entry name" value="Multidrug resistance protein D"/>
    <property type="match status" value="1"/>
</dbReference>
<dbReference type="PANTHER" id="PTHR23501">
    <property type="entry name" value="MAJOR FACILITATOR SUPERFAMILY"/>
    <property type="match status" value="1"/>
</dbReference>
<accession>A0A8K0T4S5</accession>
<dbReference type="OrthoDB" id="440553at2759"/>
<dbReference type="PANTHER" id="PTHR23501:SF43">
    <property type="entry name" value="MULTIDRUG TRANSPORTER, PUTATIVE (AFU_ORTHOLOGUE AFUA_6G03040)-RELATED"/>
    <property type="match status" value="1"/>
</dbReference>
<dbReference type="PRINTS" id="PR01036">
    <property type="entry name" value="TCRTETB"/>
</dbReference>
<evidence type="ECO:0000259" key="7">
    <source>
        <dbReference type="PROSITE" id="PS50850"/>
    </source>
</evidence>
<feature type="transmembrane region" description="Helical" evidence="6">
    <location>
        <begin position="557"/>
        <end position="577"/>
    </location>
</feature>
<keyword evidence="3 6" id="KW-1133">Transmembrane helix</keyword>
<evidence type="ECO:0000313" key="8">
    <source>
        <dbReference type="EMBL" id="KAH7353217.1"/>
    </source>
</evidence>
<feature type="region of interest" description="Disordered" evidence="5">
    <location>
        <begin position="1"/>
        <end position="59"/>
    </location>
</feature>
<reference evidence="8" key="1">
    <citation type="journal article" date="2021" name="Nat. Commun.">
        <title>Genetic determinants of endophytism in the Arabidopsis root mycobiome.</title>
        <authorList>
            <person name="Mesny F."/>
            <person name="Miyauchi S."/>
            <person name="Thiergart T."/>
            <person name="Pickel B."/>
            <person name="Atanasova L."/>
            <person name="Karlsson M."/>
            <person name="Huettel B."/>
            <person name="Barry K.W."/>
            <person name="Haridas S."/>
            <person name="Chen C."/>
            <person name="Bauer D."/>
            <person name="Andreopoulos W."/>
            <person name="Pangilinan J."/>
            <person name="LaButti K."/>
            <person name="Riley R."/>
            <person name="Lipzen A."/>
            <person name="Clum A."/>
            <person name="Drula E."/>
            <person name="Henrissat B."/>
            <person name="Kohler A."/>
            <person name="Grigoriev I.V."/>
            <person name="Martin F.M."/>
            <person name="Hacquard S."/>
        </authorList>
    </citation>
    <scope>NUCLEOTIDE SEQUENCE</scope>
    <source>
        <strain evidence="8">MPI-CAGE-AT-0016</strain>
    </source>
</reference>
<dbReference type="Proteomes" id="UP000813385">
    <property type="component" value="Unassembled WGS sequence"/>
</dbReference>
<comment type="subcellular location">
    <subcellularLocation>
        <location evidence="1">Membrane</location>
        <topology evidence="1">Multi-pass membrane protein</topology>
    </subcellularLocation>
</comment>
<dbReference type="EMBL" id="JAGPXD010000005">
    <property type="protein sequence ID" value="KAH7353217.1"/>
    <property type="molecule type" value="Genomic_DNA"/>
</dbReference>
<feature type="transmembrane region" description="Helical" evidence="6">
    <location>
        <begin position="357"/>
        <end position="377"/>
    </location>
</feature>
<keyword evidence="2 6" id="KW-0812">Transmembrane</keyword>
<dbReference type="GO" id="GO:0022857">
    <property type="term" value="F:transmembrane transporter activity"/>
    <property type="evidence" value="ECO:0007669"/>
    <property type="project" value="InterPro"/>
</dbReference>
<dbReference type="InterPro" id="IPR011701">
    <property type="entry name" value="MFS"/>
</dbReference>
<dbReference type="GO" id="GO:0005886">
    <property type="term" value="C:plasma membrane"/>
    <property type="evidence" value="ECO:0007669"/>
    <property type="project" value="TreeGrafter"/>
</dbReference>
<feature type="transmembrane region" description="Helical" evidence="6">
    <location>
        <begin position="200"/>
        <end position="223"/>
    </location>
</feature>